<evidence type="ECO:0000256" key="2">
    <source>
        <dbReference type="ARBA" id="ARBA00022962"/>
    </source>
</evidence>
<dbReference type="InterPro" id="IPR017926">
    <property type="entry name" value="GATASE"/>
</dbReference>
<evidence type="ECO:0000256" key="3">
    <source>
        <dbReference type="ARBA" id="ARBA00023239"/>
    </source>
</evidence>
<name>A0ABT3P565_9ALTE</name>
<dbReference type="Gene3D" id="3.40.50.880">
    <property type="match status" value="1"/>
</dbReference>
<dbReference type="PRINTS" id="PR00096">
    <property type="entry name" value="GATASE"/>
</dbReference>
<dbReference type="CDD" id="cd01743">
    <property type="entry name" value="GATase1_Anthranilate_Synthase"/>
    <property type="match status" value="1"/>
</dbReference>
<dbReference type="RefSeq" id="WP_265616602.1">
    <property type="nucleotide sequence ID" value="NZ_JAPFRD010000005.1"/>
</dbReference>
<comment type="caution">
    <text evidence="6">The sequence shown here is derived from an EMBL/GenBank/DDBJ whole genome shotgun (WGS) entry which is preliminary data.</text>
</comment>
<evidence type="ECO:0000313" key="6">
    <source>
        <dbReference type="EMBL" id="MCW8107916.1"/>
    </source>
</evidence>
<dbReference type="SUPFAM" id="SSF52317">
    <property type="entry name" value="Class I glutamine amidotransferase-like"/>
    <property type="match status" value="1"/>
</dbReference>
<dbReference type="EC" id="4.1.3.27" evidence="1"/>
<dbReference type="InterPro" id="IPR029062">
    <property type="entry name" value="Class_I_gatase-like"/>
</dbReference>
<dbReference type="PANTHER" id="PTHR43418:SF2">
    <property type="entry name" value="BIFUNCTIONAL PROTEIN TRPGD"/>
    <property type="match status" value="1"/>
</dbReference>
<proteinExistence type="predicted"/>
<dbReference type="PROSITE" id="PS51273">
    <property type="entry name" value="GATASE_TYPE_1"/>
    <property type="match status" value="1"/>
</dbReference>
<dbReference type="PRINTS" id="PR00097">
    <property type="entry name" value="ANTSNTHASEII"/>
</dbReference>
<keyword evidence="7" id="KW-1185">Reference proteome</keyword>
<dbReference type="NCBIfam" id="TIGR00566">
    <property type="entry name" value="trpG_papA"/>
    <property type="match status" value="1"/>
</dbReference>
<reference evidence="6" key="1">
    <citation type="submission" date="2022-11" db="EMBL/GenBank/DDBJ databases">
        <title>Alteromonas sp. nov., isolated from sea water of the Qingdao.</title>
        <authorList>
            <person name="Wang Q."/>
        </authorList>
    </citation>
    <scope>NUCLEOTIDE SEQUENCE</scope>
    <source>
        <strain evidence="6">ASW11-7</strain>
    </source>
</reference>
<sequence>MDHNVCIFLIDNVDSFTYNLVDELRALDFELIIYRNTVDAEHIHAKMQEKAVQKPVLLMLSPGPGAPHQAGCVPQLLTKVAGRFPVLGICLGHQAIVEHYGGVVGRAKHVMHGKASAIEHDGTGAFKNLPQPLVVARYHSLVATTLPPTLQCIAHYEDNPMAVLAEEDNMLGFQFHPESILTATGSKLLTQSILFLTSKEFNHA</sequence>
<protein>
    <recommendedName>
        <fullName evidence="1">anthranilate synthase</fullName>
        <ecNumber evidence="1">4.1.3.27</ecNumber>
    </recommendedName>
</protein>
<dbReference type="InterPro" id="IPR050472">
    <property type="entry name" value="Anth_synth/Amidotransfase"/>
</dbReference>
<keyword evidence="2" id="KW-0315">Glutamine amidotransferase</keyword>
<evidence type="ECO:0000313" key="7">
    <source>
        <dbReference type="Proteomes" id="UP001142810"/>
    </source>
</evidence>
<dbReference type="Proteomes" id="UP001142810">
    <property type="component" value="Unassembled WGS sequence"/>
</dbReference>
<evidence type="ECO:0000259" key="5">
    <source>
        <dbReference type="Pfam" id="PF00117"/>
    </source>
</evidence>
<keyword evidence="3" id="KW-0456">Lyase</keyword>
<accession>A0ABT3P565</accession>
<organism evidence="6 7">
    <name type="scientific">Alteromonas aquimaris</name>
    <dbReference type="NCBI Taxonomy" id="2998417"/>
    <lineage>
        <taxon>Bacteria</taxon>
        <taxon>Pseudomonadati</taxon>
        <taxon>Pseudomonadota</taxon>
        <taxon>Gammaproteobacteria</taxon>
        <taxon>Alteromonadales</taxon>
        <taxon>Alteromonadaceae</taxon>
        <taxon>Alteromonas/Salinimonas group</taxon>
        <taxon>Alteromonas</taxon>
    </lineage>
</organism>
<dbReference type="PANTHER" id="PTHR43418">
    <property type="entry name" value="MULTIFUNCTIONAL TRYPTOPHAN BIOSYNTHESIS PROTEIN-RELATED"/>
    <property type="match status" value="1"/>
</dbReference>
<dbReference type="InterPro" id="IPR006221">
    <property type="entry name" value="TrpG/PapA_dom"/>
</dbReference>
<evidence type="ECO:0000256" key="1">
    <source>
        <dbReference type="ARBA" id="ARBA00012266"/>
    </source>
</evidence>
<gene>
    <name evidence="6" type="ORF">OPS25_05340</name>
</gene>
<feature type="domain" description="Glutamine amidotransferase" evidence="5">
    <location>
        <begin position="9"/>
        <end position="192"/>
    </location>
</feature>
<comment type="catalytic activity">
    <reaction evidence="4">
        <text>chorismate + L-glutamine = anthranilate + pyruvate + L-glutamate + H(+)</text>
        <dbReference type="Rhea" id="RHEA:21732"/>
        <dbReference type="ChEBI" id="CHEBI:15361"/>
        <dbReference type="ChEBI" id="CHEBI:15378"/>
        <dbReference type="ChEBI" id="CHEBI:16567"/>
        <dbReference type="ChEBI" id="CHEBI:29748"/>
        <dbReference type="ChEBI" id="CHEBI:29985"/>
        <dbReference type="ChEBI" id="CHEBI:58359"/>
        <dbReference type="EC" id="4.1.3.27"/>
    </reaction>
</comment>
<dbReference type="Pfam" id="PF00117">
    <property type="entry name" value="GATase"/>
    <property type="match status" value="1"/>
</dbReference>
<dbReference type="EMBL" id="JAPFRD010000005">
    <property type="protein sequence ID" value="MCW8107916.1"/>
    <property type="molecule type" value="Genomic_DNA"/>
</dbReference>
<evidence type="ECO:0000256" key="4">
    <source>
        <dbReference type="ARBA" id="ARBA00047683"/>
    </source>
</evidence>